<sequence length="171" mass="19908">MKEVKLVEPSILYRESFLDFIEDVKETGYESYELYSKAEKDFNEFIKELLNSSKGINIPEGWVPCSSFWLVDNLEEVIGVIRIRHCVNSEFLEMVGHIGYEIKSTHRKKGYGSKLLELGLVEARKLGLEEVIITCDENNIGSRKIIEKFKGKYIKSIFDMDNQRNLLQYKV</sequence>
<evidence type="ECO:0000313" key="2">
    <source>
        <dbReference type="Proteomes" id="UP001374599"/>
    </source>
</evidence>
<gene>
    <name evidence="1" type="ORF">AN2V17_36870</name>
</gene>
<evidence type="ECO:0000313" key="1">
    <source>
        <dbReference type="EMBL" id="GMQ64450.1"/>
    </source>
</evidence>
<comment type="caution">
    <text evidence="1">The sequence shown here is derived from an EMBL/GenBank/DDBJ whole genome shotgun (WGS) entry which is preliminary data.</text>
</comment>
<proteinExistence type="predicted"/>
<name>A0ACB5UPA8_9FIRM</name>
<accession>A0ACB5UPA8</accession>
<organism evidence="1 2">
    <name type="scientific">Vallitalea maricola</name>
    <dbReference type="NCBI Taxonomy" id="3074433"/>
    <lineage>
        <taxon>Bacteria</taxon>
        <taxon>Bacillati</taxon>
        <taxon>Bacillota</taxon>
        <taxon>Clostridia</taxon>
        <taxon>Lachnospirales</taxon>
        <taxon>Vallitaleaceae</taxon>
        <taxon>Vallitalea</taxon>
    </lineage>
</organism>
<reference evidence="1" key="1">
    <citation type="submission" date="2023-09" db="EMBL/GenBank/DDBJ databases">
        <title>Vallitalea sediminicola and Vallitalea maricola sp. nov., anaerobic bacteria isolated from marine sediment.</title>
        <authorList>
            <person name="Hirano S."/>
            <person name="Maeda A."/>
            <person name="Terahara T."/>
            <person name="Mori K."/>
            <person name="Hamada M."/>
            <person name="Matsumoto R."/>
            <person name="Kobayashi T."/>
        </authorList>
    </citation>
    <scope>NUCLEOTIDE SEQUENCE</scope>
    <source>
        <strain evidence="1">AN17-2</strain>
    </source>
</reference>
<dbReference type="Proteomes" id="UP001374599">
    <property type="component" value="Unassembled WGS sequence"/>
</dbReference>
<keyword evidence="2" id="KW-1185">Reference proteome</keyword>
<protein>
    <submittedName>
        <fullName evidence="1">GNAT family N-acetyltransferase</fullName>
    </submittedName>
</protein>
<dbReference type="EMBL" id="BTPU01000070">
    <property type="protein sequence ID" value="GMQ64450.1"/>
    <property type="molecule type" value="Genomic_DNA"/>
</dbReference>